<reference evidence="1" key="1">
    <citation type="journal article" date="2012" name="Nature">
        <title>The tomato genome sequence provides insights into fleshy fruit evolution.</title>
        <authorList>
            <consortium name="Tomato Genome Consortium"/>
        </authorList>
    </citation>
    <scope>NUCLEOTIDE SEQUENCE [LARGE SCALE GENOMIC DNA]</scope>
    <source>
        <strain evidence="1">cv. Heinz 1706</strain>
    </source>
</reference>
<accession>A0A3Q7FCW4</accession>
<evidence type="ECO:0000313" key="2">
    <source>
        <dbReference type="Proteomes" id="UP000004994"/>
    </source>
</evidence>
<protein>
    <submittedName>
        <fullName evidence="1">Uncharacterized protein</fullName>
    </submittedName>
</protein>
<organism evidence="1">
    <name type="scientific">Solanum lycopersicum</name>
    <name type="common">Tomato</name>
    <name type="synonym">Lycopersicon esculentum</name>
    <dbReference type="NCBI Taxonomy" id="4081"/>
    <lineage>
        <taxon>Eukaryota</taxon>
        <taxon>Viridiplantae</taxon>
        <taxon>Streptophyta</taxon>
        <taxon>Embryophyta</taxon>
        <taxon>Tracheophyta</taxon>
        <taxon>Spermatophyta</taxon>
        <taxon>Magnoliopsida</taxon>
        <taxon>eudicotyledons</taxon>
        <taxon>Gunneridae</taxon>
        <taxon>Pentapetalae</taxon>
        <taxon>asterids</taxon>
        <taxon>lamiids</taxon>
        <taxon>Solanales</taxon>
        <taxon>Solanaceae</taxon>
        <taxon>Solanoideae</taxon>
        <taxon>Solaneae</taxon>
        <taxon>Solanum</taxon>
        <taxon>Solanum subgen. Lycopersicon</taxon>
    </lineage>
</organism>
<proteinExistence type="predicted"/>
<name>A0A3Q7FCW4_SOLLC</name>
<evidence type="ECO:0000313" key="1">
    <source>
        <dbReference type="EnsemblPlants" id="Solyc01g108080.3.1"/>
    </source>
</evidence>
<dbReference type="EnsemblPlants" id="Solyc01g108080.3.1">
    <property type="protein sequence ID" value="Solyc01g108080.3.1"/>
    <property type="gene ID" value="Solyc01g108080.3"/>
</dbReference>
<dbReference type="InParanoid" id="A0A3Q7FCW4"/>
<reference evidence="1" key="2">
    <citation type="submission" date="2019-01" db="UniProtKB">
        <authorList>
            <consortium name="EnsemblPlants"/>
        </authorList>
    </citation>
    <scope>IDENTIFICATION</scope>
    <source>
        <strain evidence="1">cv. Heinz 1706</strain>
    </source>
</reference>
<dbReference type="Proteomes" id="UP000004994">
    <property type="component" value="Chromosome 1"/>
</dbReference>
<sequence>MESEVAFINLSATIFVPLDAKTCADFSTEATTTFTFARLRMSIKVTTSISSDPLAIGIRTYKIVKMEHIDMSCEINYSQENIINPRTQVQSPIKSDKQQCSHLLDIFTYKVITEAVPASELQGNTNN</sequence>
<keyword evidence="2" id="KW-1185">Reference proteome</keyword>
<dbReference type="AlphaFoldDB" id="A0A3Q7FCW4"/>
<dbReference type="Gramene" id="Solyc01g108080.3.1">
    <property type="protein sequence ID" value="Solyc01g108080.3.1"/>
    <property type="gene ID" value="Solyc01g108080.3"/>
</dbReference>